<sequence length="44" mass="5289">MKKLKNRHIHQNLTINKTKSKTAFNTFKKQHHLIKIIFVVFLNS</sequence>
<dbReference type="KEGG" id="cha:CHAB381_0933"/>
<dbReference type="AlphaFoldDB" id="A7I1V3"/>
<name>A7I1V3_CAMHC</name>
<reference evidence="2" key="1">
    <citation type="submission" date="2007-07" db="EMBL/GenBank/DDBJ databases">
        <title>Complete genome sequence of Campylobacter hominis ATCC BAA-381, a commensal isolated from the human gastrointestinal tract.</title>
        <authorList>
            <person name="Fouts D.E."/>
            <person name="Mongodin E.F."/>
            <person name="Puiu D."/>
            <person name="Sebastian Y."/>
            <person name="Miller W.G."/>
            <person name="Mandrell R.E."/>
            <person name="Nelson K.E."/>
        </authorList>
    </citation>
    <scope>NUCLEOTIDE SEQUENCE [LARGE SCALE GENOMIC DNA]</scope>
    <source>
        <strain evidence="2">ATCC BAA-381 / LMG 19568 / NCTC 13146 / CH001A</strain>
    </source>
</reference>
<dbReference type="EMBL" id="CP000776">
    <property type="protein sequence ID" value="ABS52386.1"/>
    <property type="molecule type" value="Genomic_DNA"/>
</dbReference>
<evidence type="ECO:0000313" key="1">
    <source>
        <dbReference type="EMBL" id="ABS52386.1"/>
    </source>
</evidence>
<protein>
    <submittedName>
        <fullName evidence="1">Uncharacterized protein</fullName>
    </submittedName>
</protein>
<evidence type="ECO:0000313" key="2">
    <source>
        <dbReference type="Proteomes" id="UP000002407"/>
    </source>
</evidence>
<dbReference type="HOGENOM" id="CLU_3213713_0_0_7"/>
<accession>A7I1V3</accession>
<gene>
    <name evidence="1" type="ordered locus">CHAB381_0933</name>
</gene>
<keyword evidence="2" id="KW-1185">Reference proteome</keyword>
<dbReference type="Proteomes" id="UP000002407">
    <property type="component" value="Chromosome"/>
</dbReference>
<organism evidence="1 2">
    <name type="scientific">Campylobacter hominis (strain ATCC BAA-381 / DSM 21671 / CCUG 45161 / LMG 19568 / NCTC 13146 / CH001A)</name>
    <dbReference type="NCBI Taxonomy" id="360107"/>
    <lineage>
        <taxon>Bacteria</taxon>
        <taxon>Pseudomonadati</taxon>
        <taxon>Campylobacterota</taxon>
        <taxon>Epsilonproteobacteria</taxon>
        <taxon>Campylobacterales</taxon>
        <taxon>Campylobacteraceae</taxon>
        <taxon>Campylobacter</taxon>
    </lineage>
</organism>
<proteinExistence type="predicted"/>